<dbReference type="Proteomes" id="UP001497512">
    <property type="component" value="Chromosome 7"/>
</dbReference>
<evidence type="ECO:0000256" key="3">
    <source>
        <dbReference type="ARBA" id="ARBA00022679"/>
    </source>
</evidence>
<dbReference type="InterPro" id="IPR044174">
    <property type="entry name" value="BC10-like"/>
</dbReference>
<evidence type="ECO:0000256" key="4">
    <source>
        <dbReference type="ARBA" id="ARBA00023136"/>
    </source>
</evidence>
<keyword evidence="5" id="KW-0325">Glycoprotein</keyword>
<feature type="transmembrane region" description="Helical" evidence="6">
    <location>
        <begin position="34"/>
        <end position="56"/>
    </location>
</feature>
<evidence type="ECO:0000256" key="1">
    <source>
        <dbReference type="ARBA" id="ARBA00004606"/>
    </source>
</evidence>
<dbReference type="PANTHER" id="PTHR31042">
    <property type="entry name" value="CORE-2/I-BRANCHING BETA-1,6-N-ACETYLGLUCOSAMINYLTRANSFERASE FAMILY PROTEIN-RELATED"/>
    <property type="match status" value="1"/>
</dbReference>
<dbReference type="PANTHER" id="PTHR31042:SF137">
    <property type="entry name" value="GLYCOSYL TRANSFERASE, FAMILY 14"/>
    <property type="match status" value="1"/>
</dbReference>
<keyword evidence="3" id="KW-0808">Transferase</keyword>
<keyword evidence="6" id="KW-1133">Transmembrane helix</keyword>
<keyword evidence="4 6" id="KW-0472">Membrane</keyword>
<organism evidence="7 8">
    <name type="scientific">Sphagnum troendelagicum</name>
    <dbReference type="NCBI Taxonomy" id="128251"/>
    <lineage>
        <taxon>Eukaryota</taxon>
        <taxon>Viridiplantae</taxon>
        <taxon>Streptophyta</taxon>
        <taxon>Embryophyta</taxon>
        <taxon>Bryophyta</taxon>
        <taxon>Sphagnophytina</taxon>
        <taxon>Sphagnopsida</taxon>
        <taxon>Sphagnales</taxon>
        <taxon>Sphagnaceae</taxon>
        <taxon>Sphagnum</taxon>
    </lineage>
</organism>
<comment type="subcellular location">
    <subcellularLocation>
        <location evidence="1">Membrane</location>
        <topology evidence="1">Single-pass type II membrane protein</topology>
    </subcellularLocation>
</comment>
<gene>
    <name evidence="7" type="ORF">CSSPTR1EN2_LOCUS20851</name>
</gene>
<keyword evidence="8" id="KW-1185">Reference proteome</keyword>
<evidence type="ECO:0000313" key="8">
    <source>
        <dbReference type="Proteomes" id="UP001497512"/>
    </source>
</evidence>
<sequence length="448" mass="51468">MSCRMVAQKFEESVRRCVSRRLSRKFHYKHPAKWASSHLNTVIILLCFFLLLVTFWENTTHGFAFLASRPPGLFFRNVHSLRRYLAVAAAPDPPLNTFLTLEDSDAWYCSEFQRQGSYRRRSFEEWVRANASDEEVFCAAHRAALQPLPEASGTPPRVAFLFMVRGPIPLEPLWRKFFQGHESLYSIYVHPGGSNYSYSNNSIFHQRQIPSKPVGRLAITMPEAQRRLLAYALLDSTVPNAWFSLVCDAAIPVRSFGFVYNYLMNSELSFVEAFLAWEWWRQGWTTETRQLRDDVMRKGEAWFSVHRRHAGLIVGDFFVFPKFKEHWREGGISVEVYLPTLLNIVDPLGIANHSTTYVNWSNPETESHPVMYTSANFTTSTILAIQNQTQNTDGMYAMSTRVLGWDNEESCVYNGVPNSSCWLFARKFSGEPEDVEAILGFTDTLIGD</sequence>
<dbReference type="InterPro" id="IPR003406">
    <property type="entry name" value="Glyco_trans_14"/>
</dbReference>
<proteinExistence type="predicted"/>
<evidence type="ECO:0000256" key="5">
    <source>
        <dbReference type="ARBA" id="ARBA00023180"/>
    </source>
</evidence>
<keyword evidence="6" id="KW-0812">Transmembrane</keyword>
<evidence type="ECO:0000313" key="7">
    <source>
        <dbReference type="EMBL" id="CAK9231672.1"/>
    </source>
</evidence>
<keyword evidence="2" id="KW-0328">Glycosyltransferase</keyword>
<evidence type="ECO:0000256" key="2">
    <source>
        <dbReference type="ARBA" id="ARBA00022676"/>
    </source>
</evidence>
<evidence type="ECO:0000256" key="6">
    <source>
        <dbReference type="SAM" id="Phobius"/>
    </source>
</evidence>
<dbReference type="Pfam" id="PF02485">
    <property type="entry name" value="Branch"/>
    <property type="match status" value="1"/>
</dbReference>
<reference evidence="7" key="1">
    <citation type="submission" date="2024-02" db="EMBL/GenBank/DDBJ databases">
        <authorList>
            <consortium name="ELIXIR-Norway"/>
            <consortium name="Elixir Norway"/>
        </authorList>
    </citation>
    <scope>NUCLEOTIDE SEQUENCE</scope>
</reference>
<protein>
    <submittedName>
        <fullName evidence="7">Uncharacterized protein</fullName>
    </submittedName>
</protein>
<accession>A0ABP0UWH4</accession>
<name>A0ABP0UWH4_9BRYO</name>
<dbReference type="EMBL" id="OZ019899">
    <property type="protein sequence ID" value="CAK9231672.1"/>
    <property type="molecule type" value="Genomic_DNA"/>
</dbReference>